<gene>
    <name evidence="1" type="ORF">EV421DRAFT_1832227</name>
</gene>
<evidence type="ECO:0000313" key="2">
    <source>
        <dbReference type="Proteomes" id="UP001175226"/>
    </source>
</evidence>
<sequence length="90" mass="9954">MLWARIPEPFRGLEGTRTMLVFRGICGRITVELADPFSISFLGLFGAYYSLKYLSLSEATVLPFLTPFTTLELSAIFLGESVTAGYLPPN</sequence>
<proteinExistence type="predicted"/>
<dbReference type="SUPFAM" id="SSF103481">
    <property type="entry name" value="Multidrug resistance efflux transporter EmrE"/>
    <property type="match status" value="1"/>
</dbReference>
<reference evidence="1" key="1">
    <citation type="submission" date="2023-06" db="EMBL/GenBank/DDBJ databases">
        <authorList>
            <consortium name="Lawrence Berkeley National Laboratory"/>
            <person name="Ahrendt S."/>
            <person name="Sahu N."/>
            <person name="Indic B."/>
            <person name="Wong-Bajracharya J."/>
            <person name="Merenyi Z."/>
            <person name="Ke H.-M."/>
            <person name="Monk M."/>
            <person name="Kocsube S."/>
            <person name="Drula E."/>
            <person name="Lipzen A."/>
            <person name="Balint B."/>
            <person name="Henrissat B."/>
            <person name="Andreopoulos B."/>
            <person name="Martin F.M."/>
            <person name="Harder C.B."/>
            <person name="Rigling D."/>
            <person name="Ford K.L."/>
            <person name="Foster G.D."/>
            <person name="Pangilinan J."/>
            <person name="Papanicolaou A."/>
            <person name="Barry K."/>
            <person name="LaButti K."/>
            <person name="Viragh M."/>
            <person name="Koriabine M."/>
            <person name="Yan M."/>
            <person name="Riley R."/>
            <person name="Champramary S."/>
            <person name="Plett K.L."/>
            <person name="Tsai I.J."/>
            <person name="Slot J."/>
            <person name="Sipos G."/>
            <person name="Plett J."/>
            <person name="Nagy L.G."/>
            <person name="Grigoriev I.V."/>
        </authorList>
    </citation>
    <scope>NUCLEOTIDE SEQUENCE</scope>
    <source>
        <strain evidence="1">FPL87.14</strain>
    </source>
</reference>
<evidence type="ECO:0000313" key="1">
    <source>
        <dbReference type="EMBL" id="KAK0436430.1"/>
    </source>
</evidence>
<organism evidence="1 2">
    <name type="scientific">Armillaria borealis</name>
    <dbReference type="NCBI Taxonomy" id="47425"/>
    <lineage>
        <taxon>Eukaryota</taxon>
        <taxon>Fungi</taxon>
        <taxon>Dikarya</taxon>
        <taxon>Basidiomycota</taxon>
        <taxon>Agaricomycotina</taxon>
        <taxon>Agaricomycetes</taxon>
        <taxon>Agaricomycetidae</taxon>
        <taxon>Agaricales</taxon>
        <taxon>Marasmiineae</taxon>
        <taxon>Physalacriaceae</taxon>
        <taxon>Armillaria</taxon>
    </lineage>
</organism>
<keyword evidence="2" id="KW-1185">Reference proteome</keyword>
<dbReference type="AlphaFoldDB" id="A0AA39MK60"/>
<dbReference type="InterPro" id="IPR037185">
    <property type="entry name" value="EmrE-like"/>
</dbReference>
<comment type="caution">
    <text evidence="1">The sequence shown here is derived from an EMBL/GenBank/DDBJ whole genome shotgun (WGS) entry which is preliminary data.</text>
</comment>
<accession>A0AA39MK60</accession>
<dbReference type="Proteomes" id="UP001175226">
    <property type="component" value="Unassembled WGS sequence"/>
</dbReference>
<dbReference type="EMBL" id="JAUEPT010000055">
    <property type="protein sequence ID" value="KAK0436430.1"/>
    <property type="molecule type" value="Genomic_DNA"/>
</dbReference>
<evidence type="ECO:0008006" key="3">
    <source>
        <dbReference type="Google" id="ProtNLM"/>
    </source>
</evidence>
<protein>
    <recommendedName>
        <fullName evidence="3">EamA domain-containing protein</fullName>
    </recommendedName>
</protein>
<name>A0AA39MK60_9AGAR</name>